<dbReference type="Pfam" id="PF00096">
    <property type="entry name" value="zf-C2H2"/>
    <property type="match status" value="1"/>
</dbReference>
<feature type="region of interest" description="Disordered" evidence="11">
    <location>
        <begin position="573"/>
        <end position="643"/>
    </location>
</feature>
<evidence type="ECO:0000256" key="7">
    <source>
        <dbReference type="ARBA" id="ARBA00023125"/>
    </source>
</evidence>
<feature type="domain" description="C2H2-type" evidence="12">
    <location>
        <begin position="1096"/>
        <end position="1124"/>
    </location>
</feature>
<dbReference type="GO" id="GO:0005634">
    <property type="term" value="C:nucleus"/>
    <property type="evidence" value="ECO:0007669"/>
    <property type="project" value="UniProtKB-SubCell"/>
</dbReference>
<feature type="domain" description="C2H2-type" evidence="12">
    <location>
        <begin position="891"/>
        <end position="918"/>
    </location>
</feature>
<dbReference type="PANTHER" id="PTHR24384:SF189">
    <property type="entry name" value="C2H2-TYPE DOMAIN-CONTAINING PROTEIN-RELATED"/>
    <property type="match status" value="1"/>
</dbReference>
<protein>
    <submittedName>
        <fullName evidence="13">(diamondback moth) hypothetical protein</fullName>
    </submittedName>
</protein>
<feature type="compositionally biased region" description="Basic and acidic residues" evidence="11">
    <location>
        <begin position="616"/>
        <end position="640"/>
    </location>
</feature>
<dbReference type="PANTHER" id="PTHR24384">
    <property type="entry name" value="FINGER PUTATIVE TRANSCRIPTION FACTOR FAMILY-RELATED"/>
    <property type="match status" value="1"/>
</dbReference>
<feature type="domain" description="C2H2-type" evidence="12">
    <location>
        <begin position="1048"/>
        <end position="1075"/>
    </location>
</feature>
<keyword evidence="7" id="KW-0238">DNA-binding</keyword>
<reference evidence="13" key="1">
    <citation type="submission" date="2020-11" db="EMBL/GenBank/DDBJ databases">
        <authorList>
            <person name="Whiteford S."/>
        </authorList>
    </citation>
    <scope>NUCLEOTIDE SEQUENCE</scope>
</reference>
<feature type="domain" description="C2H2-type" evidence="12">
    <location>
        <begin position="1019"/>
        <end position="1046"/>
    </location>
</feature>
<evidence type="ECO:0000259" key="12">
    <source>
        <dbReference type="PROSITE" id="PS50157"/>
    </source>
</evidence>
<evidence type="ECO:0000256" key="11">
    <source>
        <dbReference type="SAM" id="MobiDB-lite"/>
    </source>
</evidence>
<keyword evidence="4 10" id="KW-0863">Zinc-finger</keyword>
<dbReference type="Gene3D" id="3.30.160.60">
    <property type="entry name" value="Classic Zinc Finger"/>
    <property type="match status" value="8"/>
</dbReference>
<feature type="domain" description="C2H2-type" evidence="12">
    <location>
        <begin position="1209"/>
        <end position="1236"/>
    </location>
</feature>
<keyword evidence="14" id="KW-1185">Reference proteome</keyword>
<sequence length="1427" mass="162110">MDTQLHPLVLSMENISGEEVTLTIEPTDDFQTFLEKAKNLLGFMVDLNSITRNQPVSLTDNIYQYLLSSEHNITDVELAPQSFEQMLDSAIGANGPNANDLVYILDDGTQINASQIQFDNEDDPVDLTVENIPFVKYVVDDFDYADENVNEENTKKYNIVASPVHTWSSSNTESSFINSLPFKLVCNNSSGFETQFTKYLEKRAKTYTTLNPVVVKNKSPKTLIKDNYNSLEVNKNNTNVAANENITVFSREDVLNMFKDSPVASVPIENFPEKRRHVRKTDPSKPVFKRNDKIQPTPYIDVDGTLINQSESQNCFICTKFVENNMEKMYLFDNEDQKLHRDSALRKQMTQLKIICAQCLSYHFKPCTTRSPNQSLNQDEYLVIRNNQQYIFQKTNNISLVKTHPPSGNFVNLGEAKAIIDKIESEVLKGQDKEFVKVEIGSDGQIINKSVEKSLNDDDKADNAKELSSDVEIIDTADAEIDDNMIENLEEADEHVKEFLGKYQTVKNDELKCRFCERLFKDLSEVIEHGGDHKQDTEDGEVYPCPLCDYGYANFKWLKGHLKAAHEVANTSEKLASEAPKTAQNVANEDDDSCEMIIKGSPKSSPVAGRTRNSSKKKDSPGEKQDSKEEQKECRPEESNVGKNITENGSLIIKTEVKQETLDISDEEAIWIVQTAEDEELNEEQLRDLLEKAKGKEPTDATQTIKHHCLNCRKVFFSKELLESHSQSCVKGRGRESNTDPQGDASCAAPDGCLKSKKKEPSSDPPIVTCHYCNESFTSKVRLKFHMQFHEANNASLVSGEYSCRECRGDCVFATESELFDHVHFQHSKQKRWQCHVTGCGKTFYLRANLTKHGRTHTDTRRYVCPTCGKRFLDKQTLDEHSVTHLQIKPFQCHVCMKQLTRRSRLRMHLRAHNEEPSVRRVHACALCKRAFKDAEAAAEHARTSTACIEMTAVVKKEKEDIHLSPSSGLVKSPSKEDEAANLSEKNIRYQVEPTDEELKTMSDEAKRLIKIVEIEKAFRCEYCEDVFYLEEGLNEHRQVHKGVKNPFTCHICKVSFATYSRCTTHKTTHGYYKRPLGSQDAGILGYGGFPVAKHFLCEDCGRSYLHWTYLQVHRRMKHANDNYVYECTVCSITFPNSWSLAYHKKKCHGKDGQEEPTKKPAKEDYRIPCRDCDEVLPNKTALYKHRKNKHCHGNDIISETKPDMSGGFYCLWCSARYNSRAALETHAKIHLRSVPRSPARTQCDLCGLSAYRTSLSNPARTPCPRCARRVRVRTDLRRRDHAHTVVVIEVPGLNPTHAEVMAAINNNDICTDKIMDVNKISFAKGTSSVRPCSERALSILSGLQRPVPWNMPEQTSTPSQSNAMEDMWRARSVVASHVRLPTILQRGYTLSRLAEGKEAAETKIEQLMRNPNENMTTLQKDPVSMN</sequence>
<keyword evidence="8" id="KW-0804">Transcription</keyword>
<dbReference type="SMART" id="SM00355">
    <property type="entry name" value="ZnF_C2H2"/>
    <property type="match status" value="15"/>
</dbReference>
<dbReference type="EMBL" id="CAJHNJ030000083">
    <property type="protein sequence ID" value="CAG9134685.1"/>
    <property type="molecule type" value="Genomic_DNA"/>
</dbReference>
<feature type="domain" description="C2H2-type" evidence="12">
    <location>
        <begin position="1126"/>
        <end position="1154"/>
    </location>
</feature>
<feature type="domain" description="C2H2-type" evidence="12">
    <location>
        <begin position="833"/>
        <end position="862"/>
    </location>
</feature>
<dbReference type="PROSITE" id="PS50157">
    <property type="entry name" value="ZINC_FINGER_C2H2_2"/>
    <property type="match status" value="9"/>
</dbReference>
<organism evidence="13 14">
    <name type="scientific">Plutella xylostella</name>
    <name type="common">Diamondback moth</name>
    <name type="synonym">Plutella maculipennis</name>
    <dbReference type="NCBI Taxonomy" id="51655"/>
    <lineage>
        <taxon>Eukaryota</taxon>
        <taxon>Metazoa</taxon>
        <taxon>Ecdysozoa</taxon>
        <taxon>Arthropoda</taxon>
        <taxon>Hexapoda</taxon>
        <taxon>Insecta</taxon>
        <taxon>Pterygota</taxon>
        <taxon>Neoptera</taxon>
        <taxon>Endopterygota</taxon>
        <taxon>Lepidoptera</taxon>
        <taxon>Glossata</taxon>
        <taxon>Ditrysia</taxon>
        <taxon>Yponomeutoidea</taxon>
        <taxon>Plutellidae</taxon>
        <taxon>Plutella</taxon>
    </lineage>
</organism>
<dbReference type="InterPro" id="IPR050752">
    <property type="entry name" value="C2H2-ZF_domain"/>
</dbReference>
<proteinExistence type="predicted"/>
<dbReference type="GO" id="GO:0008270">
    <property type="term" value="F:zinc ion binding"/>
    <property type="evidence" value="ECO:0007669"/>
    <property type="project" value="UniProtKB-KW"/>
</dbReference>
<evidence type="ECO:0000256" key="10">
    <source>
        <dbReference type="PROSITE-ProRule" id="PRU00042"/>
    </source>
</evidence>
<dbReference type="Proteomes" id="UP000653454">
    <property type="component" value="Unassembled WGS sequence"/>
</dbReference>
<comment type="subcellular location">
    <subcellularLocation>
        <location evidence="1">Nucleus</location>
    </subcellularLocation>
</comment>
<evidence type="ECO:0000256" key="6">
    <source>
        <dbReference type="ARBA" id="ARBA00023015"/>
    </source>
</evidence>
<keyword evidence="3" id="KW-0677">Repeat</keyword>
<dbReference type="SUPFAM" id="SSF57667">
    <property type="entry name" value="beta-beta-alpha zinc fingers"/>
    <property type="match status" value="5"/>
</dbReference>
<dbReference type="PROSITE" id="PS00028">
    <property type="entry name" value="ZINC_FINGER_C2H2_1"/>
    <property type="match status" value="12"/>
</dbReference>
<accession>A0A8S4G0X8</accession>
<evidence type="ECO:0000256" key="3">
    <source>
        <dbReference type="ARBA" id="ARBA00022737"/>
    </source>
</evidence>
<evidence type="ECO:0000256" key="8">
    <source>
        <dbReference type="ARBA" id="ARBA00023163"/>
    </source>
</evidence>
<feature type="domain" description="C2H2-type" evidence="12">
    <location>
        <begin position="768"/>
        <end position="795"/>
    </location>
</feature>
<dbReference type="InterPro" id="IPR036236">
    <property type="entry name" value="Znf_C2H2_sf"/>
</dbReference>
<evidence type="ECO:0000256" key="2">
    <source>
        <dbReference type="ARBA" id="ARBA00022723"/>
    </source>
</evidence>
<dbReference type="InterPro" id="IPR013087">
    <property type="entry name" value="Znf_C2H2_type"/>
</dbReference>
<evidence type="ECO:0000256" key="5">
    <source>
        <dbReference type="ARBA" id="ARBA00022833"/>
    </source>
</evidence>
<feature type="domain" description="C2H2-type" evidence="12">
    <location>
        <begin position="863"/>
        <end position="890"/>
    </location>
</feature>
<keyword evidence="9" id="KW-0539">Nucleus</keyword>
<evidence type="ECO:0000256" key="1">
    <source>
        <dbReference type="ARBA" id="ARBA00004123"/>
    </source>
</evidence>
<dbReference type="GO" id="GO:0000978">
    <property type="term" value="F:RNA polymerase II cis-regulatory region sequence-specific DNA binding"/>
    <property type="evidence" value="ECO:0007669"/>
    <property type="project" value="TreeGrafter"/>
</dbReference>
<dbReference type="GO" id="GO:0000981">
    <property type="term" value="F:DNA-binding transcription factor activity, RNA polymerase II-specific"/>
    <property type="evidence" value="ECO:0007669"/>
    <property type="project" value="TreeGrafter"/>
</dbReference>
<keyword evidence="5" id="KW-0862">Zinc</keyword>
<evidence type="ECO:0000256" key="9">
    <source>
        <dbReference type="ARBA" id="ARBA00023242"/>
    </source>
</evidence>
<evidence type="ECO:0000313" key="13">
    <source>
        <dbReference type="EMBL" id="CAG9134685.1"/>
    </source>
</evidence>
<keyword evidence="6" id="KW-0805">Transcription regulation</keyword>
<keyword evidence="2" id="KW-0479">Metal-binding</keyword>
<name>A0A8S4G0X8_PLUXY</name>
<comment type="caution">
    <text evidence="13">The sequence shown here is derived from an EMBL/GenBank/DDBJ whole genome shotgun (WGS) entry which is preliminary data.</text>
</comment>
<evidence type="ECO:0000256" key="4">
    <source>
        <dbReference type="ARBA" id="ARBA00022771"/>
    </source>
</evidence>
<evidence type="ECO:0000313" key="14">
    <source>
        <dbReference type="Proteomes" id="UP000653454"/>
    </source>
</evidence>
<gene>
    <name evidence="13" type="ORF">PLXY2_LOCUS12955</name>
</gene>